<dbReference type="InterPro" id="IPR011639">
    <property type="entry name" value="MethylTrfase_TaqI-like_dom"/>
</dbReference>
<keyword evidence="5" id="KW-0949">S-adenosyl-L-methionine</keyword>
<dbReference type="GO" id="GO:0006304">
    <property type="term" value="P:DNA modification"/>
    <property type="evidence" value="ECO:0007669"/>
    <property type="project" value="InterPro"/>
</dbReference>
<reference evidence="9 10" key="1">
    <citation type="submission" date="2015-12" db="EMBL/GenBank/DDBJ databases">
        <title>Haloferax profundi sp. nov. isolated from the Discovery deep brine-seawater interface in the Red Sea.</title>
        <authorList>
            <person name="Zhang G."/>
            <person name="Stingl U."/>
            <person name="Rashid M."/>
        </authorList>
    </citation>
    <scope>NUCLEOTIDE SEQUENCE [LARGE SCALE GENOMIC DNA]</scope>
    <source>
        <strain evidence="9 10">SB29</strain>
    </source>
</reference>
<feature type="region of interest" description="Disordered" evidence="7">
    <location>
        <begin position="680"/>
        <end position="705"/>
    </location>
</feature>
<comment type="caution">
    <text evidence="9">The sequence shown here is derived from an EMBL/GenBank/DDBJ whole genome shotgun (WGS) entry which is preliminary data.</text>
</comment>
<accession>A0A0W1RII2</accession>
<dbReference type="GO" id="GO:0009007">
    <property type="term" value="F:site-specific DNA-methyltransferase (adenine-specific) activity"/>
    <property type="evidence" value="ECO:0007669"/>
    <property type="project" value="UniProtKB-EC"/>
</dbReference>
<evidence type="ECO:0000256" key="3">
    <source>
        <dbReference type="ARBA" id="ARBA00022603"/>
    </source>
</evidence>
<keyword evidence="3" id="KW-0489">Methyltransferase</keyword>
<dbReference type="InterPro" id="IPR029063">
    <property type="entry name" value="SAM-dependent_MTases_sf"/>
</dbReference>
<dbReference type="EMBL" id="LOPV01000599">
    <property type="protein sequence ID" value="KTG13387.1"/>
    <property type="molecule type" value="Genomic_DNA"/>
</dbReference>
<dbReference type="PRINTS" id="PR00507">
    <property type="entry name" value="N12N6MTFRASE"/>
</dbReference>
<proteinExistence type="inferred from homology"/>
<dbReference type="PANTHER" id="PTHR33841:SF5">
    <property type="entry name" value="DNA METHYLASE (MODIFICATION METHYLASE) (METHYLTRANSFERASE)-RELATED"/>
    <property type="match status" value="1"/>
</dbReference>
<comment type="similarity">
    <text evidence="1">Belongs to the N(4)/N(6)-methyltransferase family.</text>
</comment>
<evidence type="ECO:0000256" key="4">
    <source>
        <dbReference type="ARBA" id="ARBA00022679"/>
    </source>
</evidence>
<evidence type="ECO:0000256" key="6">
    <source>
        <dbReference type="ARBA" id="ARBA00047942"/>
    </source>
</evidence>
<dbReference type="RefSeq" id="WP_058573447.1">
    <property type="nucleotide sequence ID" value="NZ_LOPV01000599.1"/>
</dbReference>
<protein>
    <recommendedName>
        <fullName evidence="2">site-specific DNA-methyltransferase (adenine-specific)</fullName>
        <ecNumber evidence="2">2.1.1.72</ecNumber>
    </recommendedName>
</protein>
<dbReference type="Gene3D" id="3.40.50.150">
    <property type="entry name" value="Vaccinia Virus protein VP39"/>
    <property type="match status" value="1"/>
</dbReference>
<evidence type="ECO:0000256" key="2">
    <source>
        <dbReference type="ARBA" id="ARBA00011900"/>
    </source>
</evidence>
<dbReference type="SUPFAM" id="SSF53335">
    <property type="entry name" value="S-adenosyl-L-methionine-dependent methyltransferases"/>
    <property type="match status" value="1"/>
</dbReference>
<evidence type="ECO:0000259" key="8">
    <source>
        <dbReference type="Pfam" id="PF07669"/>
    </source>
</evidence>
<dbReference type="Proteomes" id="UP000053157">
    <property type="component" value="Unassembled WGS sequence"/>
</dbReference>
<dbReference type="PANTHER" id="PTHR33841">
    <property type="entry name" value="DNA METHYLTRANSFERASE YEEA-RELATED"/>
    <property type="match status" value="1"/>
</dbReference>
<dbReference type="OrthoDB" id="45790at2157"/>
<dbReference type="InterPro" id="IPR050953">
    <property type="entry name" value="N4_N6_ade-DNA_methylase"/>
</dbReference>
<gene>
    <name evidence="9" type="ORF">AUR66_19465</name>
</gene>
<dbReference type="InterPro" id="IPR002052">
    <property type="entry name" value="DNA_methylase_N6_adenine_CS"/>
</dbReference>
<comment type="catalytic activity">
    <reaction evidence="6">
        <text>a 2'-deoxyadenosine in DNA + S-adenosyl-L-methionine = an N(6)-methyl-2'-deoxyadenosine in DNA + S-adenosyl-L-homocysteine + H(+)</text>
        <dbReference type="Rhea" id="RHEA:15197"/>
        <dbReference type="Rhea" id="RHEA-COMP:12418"/>
        <dbReference type="Rhea" id="RHEA-COMP:12419"/>
        <dbReference type="ChEBI" id="CHEBI:15378"/>
        <dbReference type="ChEBI" id="CHEBI:57856"/>
        <dbReference type="ChEBI" id="CHEBI:59789"/>
        <dbReference type="ChEBI" id="CHEBI:90615"/>
        <dbReference type="ChEBI" id="CHEBI:90616"/>
        <dbReference type="EC" id="2.1.1.72"/>
    </reaction>
</comment>
<dbReference type="PROSITE" id="PS00092">
    <property type="entry name" value="N6_MTASE"/>
    <property type="match status" value="1"/>
</dbReference>
<evidence type="ECO:0000256" key="5">
    <source>
        <dbReference type="ARBA" id="ARBA00022691"/>
    </source>
</evidence>
<feature type="domain" description="Type II methyltransferase M.TaqI-like" evidence="8">
    <location>
        <begin position="410"/>
        <end position="591"/>
    </location>
</feature>
<dbReference type="GO" id="GO:0032259">
    <property type="term" value="P:methylation"/>
    <property type="evidence" value="ECO:0007669"/>
    <property type="project" value="UniProtKB-KW"/>
</dbReference>
<keyword evidence="4" id="KW-0808">Transferase</keyword>
<evidence type="ECO:0000256" key="7">
    <source>
        <dbReference type="SAM" id="MobiDB-lite"/>
    </source>
</evidence>
<name>A0A0W1RII2_9EURY</name>
<keyword evidence="10" id="KW-1185">Reference proteome</keyword>
<dbReference type="AlphaFoldDB" id="A0A0W1RII2"/>
<feature type="non-terminal residue" evidence="9">
    <location>
        <position position="1"/>
    </location>
</feature>
<evidence type="ECO:0000313" key="10">
    <source>
        <dbReference type="Proteomes" id="UP000053157"/>
    </source>
</evidence>
<sequence>LARAGDFRVLYVELSELTRTAERDFVQCLTHARLGTDWATEDTFLAVFHAPDSTAWHLVTPFRTGVDDGRTGRPVLRRYTLGAGQTHRHVSDALAKIGAHDGQLADRIDEAFQVDTLTEEFYDDYKWAFERLSDDLRESGVDTKDVHQYAHVTLTRLLCFYYLQRRGWTGGRTDFVRWFHDRYRASGEDEQFHETWLSALFFSESDHPEGTSPFTSLPDEVEAARTECPPLNDGLFEPTDADRSEWYFSDSALTSVICDFLERYTYTISEESSYDVDVAVDPSMLGKIYESFVAEEDRDEAGIFYTPRAEVDLMCRLALYEQFCDQIERPDTARKRALVEFLFSTPSGWDRTKIDIDDELEAVLRNLRIVDPACGSGAFLVGMGQVLTELFEKVGLTVDAELKSRILDEALYGADIKPWAVRVAAFRLWLWVVETEPEIPPEEFELLDFSFNLYTGDSVVGREGDGLDAAQEDGFDVVITNPPYVDHQHIAQQNHPQTVSDQSPPADVRSSKAAYKTALVTYVQETFGIKPYRSSDLYLYFFFRAIDLLRDGGTLMFLTSNTWLDTAYGKRLQQGLLELTDIECIVDNRKRRSFERASVNTVLTVANRTSERSLAGEVKFVALSDPYERVVSPPTMADILVDSSEDEGTDEFALGSERGRIRRLDAIRVVRLDEPALWRLGGGTTQPRRERGTGTSRTSTPVCPGGTYTGTSWGRFLRAPSAYFDVLEAGADIFTPLSSIASVGSYLNTGGADGFFFVTLEEGDPQTDRHVTIRNRETDETFTVESAFVVPFVESPRQVTHVDLSNDEFESYLVSIPMGTDLSDTHVQRYVAWGERRGAYHTASGRRGKREWWEIGTRGETNTTVVWPNRQHDRHFVAYNPNRTVTHRFYRLAPHDAADVTPEELAALLNFSPTALFTEVLASTGLGLGVLDVTGRTLQQIPVVDPAKLSKSSLETIRGAFRRMANRPMGSMHDELGATTAEQFDIDAVVSDRRTIDRELFEQYLDVAPSEQVPIYQAILETVNTRINKSRSL</sequence>
<evidence type="ECO:0000256" key="1">
    <source>
        <dbReference type="ARBA" id="ARBA00006594"/>
    </source>
</evidence>
<organism evidence="9 10">
    <name type="scientific">Haloferax profundi</name>
    <dbReference type="NCBI Taxonomy" id="1544718"/>
    <lineage>
        <taxon>Archaea</taxon>
        <taxon>Methanobacteriati</taxon>
        <taxon>Methanobacteriota</taxon>
        <taxon>Stenosarchaea group</taxon>
        <taxon>Halobacteria</taxon>
        <taxon>Halobacteriales</taxon>
        <taxon>Haloferacaceae</taxon>
        <taxon>Haloferax</taxon>
    </lineage>
</organism>
<evidence type="ECO:0000313" key="9">
    <source>
        <dbReference type="EMBL" id="KTG13387.1"/>
    </source>
</evidence>
<dbReference type="EC" id="2.1.1.72" evidence="2"/>
<dbReference type="Pfam" id="PF07669">
    <property type="entry name" value="Eco57I"/>
    <property type="match status" value="1"/>
</dbReference>
<dbReference type="GO" id="GO:0003676">
    <property type="term" value="F:nucleic acid binding"/>
    <property type="evidence" value="ECO:0007669"/>
    <property type="project" value="InterPro"/>
</dbReference>